<feature type="compositionally biased region" description="Basic and acidic residues" evidence="1">
    <location>
        <begin position="515"/>
        <end position="533"/>
    </location>
</feature>
<dbReference type="Proteomes" id="UP000664859">
    <property type="component" value="Unassembled WGS sequence"/>
</dbReference>
<reference evidence="2" key="1">
    <citation type="submission" date="2021-02" db="EMBL/GenBank/DDBJ databases">
        <title>First Annotated Genome of the Yellow-green Alga Tribonema minus.</title>
        <authorList>
            <person name="Mahan K.M."/>
        </authorList>
    </citation>
    <scope>NUCLEOTIDE SEQUENCE</scope>
    <source>
        <strain evidence="2">UTEX B ZZ1240</strain>
    </source>
</reference>
<feature type="region of interest" description="Disordered" evidence="1">
    <location>
        <begin position="441"/>
        <end position="465"/>
    </location>
</feature>
<sequence length="687" mass="74045">MTYREGICMANRPLEKTTREKDCRREVLHRFDLSNKDSRVKKAGRGELDCVALGLSLDMEEFKFAFDTGTVTVVWNERCDPGVFYLDVALSTQVPDNSPAQGILAVRTALTALPCAPGSGIDNCVWVAEVETKLPEEYDGPDAGVGRRQLQQPHFNATGLQGLNADIALLAAVHGGDSGARAHFRRNGGRRLAAEGAVMMPSGRRLDDGTKVRVLWAYNNVVKNMTESAIASMVAAGVASANQALSNSHAGFQIELAGLMRSTYNDVDQGSIIANLRDGVIADVKQKREEVAADLVQWISHDKKYCGYGFVLYNLTTADSKRGVSSVLFTCFAGYSQIHEIGHNMGCDHDSANVGGDHTSSQWASYAYGYRRCGGGSTSAPYFRTVMAYTCSRAPRVAYFSSPDVKYSSTAVGTSTANNAKPHSNPHYKSANAKAHNFNTNVKTYDSDSDSEADDSCADGHANGRTDWRSDAAADRCYFNTNFNTDFNTNLTANCCAQCTANFNAQRGAYVSTQRDSDPDSNARADLESHGTADHRAALREAHAPAYNFKTDSAADLHAHSRPHSPAYFNSYINTYGAAIGSAYACAVCSSHDAAADFAAHDEAANSRSHYTSVLTIAASAYDYTTGSGAGTVKLKFYTSEGKVVPGTTTTLLSFATTKSLMTYAEKLVATGDMNIEYLKLTVVKPL</sequence>
<keyword evidence="3" id="KW-1185">Reference proteome</keyword>
<accession>A0A835YJ94</accession>
<feature type="region of interest" description="Disordered" evidence="1">
    <location>
        <begin position="512"/>
        <end position="533"/>
    </location>
</feature>
<evidence type="ECO:0000256" key="1">
    <source>
        <dbReference type="SAM" id="MobiDB-lite"/>
    </source>
</evidence>
<protein>
    <submittedName>
        <fullName evidence="2">Uncharacterized protein</fullName>
    </submittedName>
</protein>
<feature type="compositionally biased region" description="Acidic residues" evidence="1">
    <location>
        <begin position="447"/>
        <end position="457"/>
    </location>
</feature>
<name>A0A835YJ94_9STRA</name>
<organism evidence="2 3">
    <name type="scientific">Tribonema minus</name>
    <dbReference type="NCBI Taxonomy" id="303371"/>
    <lineage>
        <taxon>Eukaryota</taxon>
        <taxon>Sar</taxon>
        <taxon>Stramenopiles</taxon>
        <taxon>Ochrophyta</taxon>
        <taxon>PX clade</taxon>
        <taxon>Xanthophyceae</taxon>
        <taxon>Tribonematales</taxon>
        <taxon>Tribonemataceae</taxon>
        <taxon>Tribonema</taxon>
    </lineage>
</organism>
<gene>
    <name evidence="2" type="ORF">JKP88DRAFT_335741</name>
</gene>
<dbReference type="Pfam" id="PF13688">
    <property type="entry name" value="Reprolysin_5"/>
    <property type="match status" value="1"/>
</dbReference>
<dbReference type="EMBL" id="JAFCMP010000537">
    <property type="protein sequence ID" value="KAG5176387.1"/>
    <property type="molecule type" value="Genomic_DNA"/>
</dbReference>
<dbReference type="AlphaFoldDB" id="A0A835YJ94"/>
<dbReference type="SUPFAM" id="SSF55486">
    <property type="entry name" value="Metalloproteases ('zincins'), catalytic domain"/>
    <property type="match status" value="1"/>
</dbReference>
<proteinExistence type="predicted"/>
<dbReference type="OrthoDB" id="49539at2759"/>
<comment type="caution">
    <text evidence="2">The sequence shown here is derived from an EMBL/GenBank/DDBJ whole genome shotgun (WGS) entry which is preliminary data.</text>
</comment>
<evidence type="ECO:0000313" key="3">
    <source>
        <dbReference type="Proteomes" id="UP000664859"/>
    </source>
</evidence>
<evidence type="ECO:0000313" key="2">
    <source>
        <dbReference type="EMBL" id="KAG5176387.1"/>
    </source>
</evidence>